<gene>
    <name evidence="1" type="ORF">AX777_13925</name>
</gene>
<comment type="caution">
    <text evidence="1">The sequence shown here is derived from an EMBL/GenBank/DDBJ whole genome shotgun (WGS) entry which is preliminary data.</text>
</comment>
<proteinExistence type="predicted"/>
<dbReference type="EMBL" id="LSTR01000041">
    <property type="protein sequence ID" value="OAH42273.1"/>
    <property type="molecule type" value="Genomic_DNA"/>
</dbReference>
<evidence type="ECO:0000313" key="2">
    <source>
        <dbReference type="Proteomes" id="UP000077262"/>
    </source>
</evidence>
<dbReference type="Proteomes" id="UP000077262">
    <property type="component" value="Unassembled WGS sequence"/>
</dbReference>
<accession>A0A177JM48</accession>
<name>A0A177JM48_SPHYA</name>
<evidence type="ECO:0000313" key="1">
    <source>
        <dbReference type="EMBL" id="OAH42273.1"/>
    </source>
</evidence>
<sequence length="123" mass="13687">MNVFLAELGRAGPSGHDRPTATQFLELRDLRKCAFAFVMMIRFGDFFYMRGAIGKYDTIAFPMLDGCSDFTSVEAFDHDLLIKIYSAHLVEASWRVVTIVVTAPAYPANQSQALSFLSLDHGS</sequence>
<protein>
    <submittedName>
        <fullName evidence="1">Uncharacterized protein</fullName>
    </submittedName>
</protein>
<dbReference type="AlphaFoldDB" id="A0A177JM48"/>
<reference evidence="1 2" key="1">
    <citation type="submission" date="2016-02" db="EMBL/GenBank/DDBJ databases">
        <authorList>
            <person name="Wen L."/>
            <person name="He K."/>
            <person name="Yang H."/>
        </authorList>
    </citation>
    <scope>NUCLEOTIDE SEQUENCE [LARGE SCALE GENOMIC DNA]</scope>
    <source>
        <strain evidence="1 2">CD09_2</strain>
    </source>
</reference>
<organism evidence="1 2">
    <name type="scientific">Sphingobium yanoikuyae</name>
    <name type="common">Sphingomonas yanoikuyae</name>
    <dbReference type="NCBI Taxonomy" id="13690"/>
    <lineage>
        <taxon>Bacteria</taxon>
        <taxon>Pseudomonadati</taxon>
        <taxon>Pseudomonadota</taxon>
        <taxon>Alphaproteobacteria</taxon>
        <taxon>Sphingomonadales</taxon>
        <taxon>Sphingomonadaceae</taxon>
        <taxon>Sphingobium</taxon>
    </lineage>
</organism>